<sequence length="99" mass="11365">MVKSEDPHHESRKQHPDGLDLPSHKRSGGQICGYGYLNSNFTIFITRPLFHLTDTKAVFLEMVKRRIHSRSEVLSGNSSLMVWVLLLIRLYMIKLSLTA</sequence>
<organism evidence="3 4">
    <name type="scientific">Caerostris extrusa</name>
    <name type="common">Bark spider</name>
    <name type="synonym">Caerostris bankana</name>
    <dbReference type="NCBI Taxonomy" id="172846"/>
    <lineage>
        <taxon>Eukaryota</taxon>
        <taxon>Metazoa</taxon>
        <taxon>Ecdysozoa</taxon>
        <taxon>Arthropoda</taxon>
        <taxon>Chelicerata</taxon>
        <taxon>Arachnida</taxon>
        <taxon>Araneae</taxon>
        <taxon>Araneomorphae</taxon>
        <taxon>Entelegynae</taxon>
        <taxon>Araneoidea</taxon>
        <taxon>Araneidae</taxon>
        <taxon>Caerostris</taxon>
    </lineage>
</organism>
<evidence type="ECO:0000256" key="1">
    <source>
        <dbReference type="SAM" id="MobiDB-lite"/>
    </source>
</evidence>
<keyword evidence="2" id="KW-1133">Transmembrane helix</keyword>
<dbReference type="EMBL" id="BPLR01018953">
    <property type="protein sequence ID" value="GIZ03468.1"/>
    <property type="molecule type" value="Genomic_DNA"/>
</dbReference>
<comment type="caution">
    <text evidence="3">The sequence shown here is derived from an EMBL/GenBank/DDBJ whole genome shotgun (WGS) entry which is preliminary data.</text>
</comment>
<feature type="compositionally biased region" description="Basic and acidic residues" evidence="1">
    <location>
        <begin position="1"/>
        <end position="18"/>
    </location>
</feature>
<proteinExistence type="predicted"/>
<gene>
    <name evidence="3" type="ORF">CEXT_263251</name>
</gene>
<keyword evidence="2" id="KW-0472">Membrane</keyword>
<keyword evidence="4" id="KW-1185">Reference proteome</keyword>
<dbReference type="Proteomes" id="UP001054945">
    <property type="component" value="Unassembled WGS sequence"/>
</dbReference>
<accession>A0AAV4Y8P6</accession>
<feature type="region of interest" description="Disordered" evidence="1">
    <location>
        <begin position="1"/>
        <end position="24"/>
    </location>
</feature>
<evidence type="ECO:0000313" key="3">
    <source>
        <dbReference type="EMBL" id="GIZ03468.1"/>
    </source>
</evidence>
<keyword evidence="2" id="KW-0812">Transmembrane</keyword>
<dbReference type="AlphaFoldDB" id="A0AAV4Y8P6"/>
<feature type="transmembrane region" description="Helical" evidence="2">
    <location>
        <begin position="74"/>
        <end position="93"/>
    </location>
</feature>
<evidence type="ECO:0000313" key="4">
    <source>
        <dbReference type="Proteomes" id="UP001054945"/>
    </source>
</evidence>
<protein>
    <submittedName>
        <fullName evidence="3">Uncharacterized protein</fullName>
    </submittedName>
</protein>
<evidence type="ECO:0000256" key="2">
    <source>
        <dbReference type="SAM" id="Phobius"/>
    </source>
</evidence>
<reference evidence="3 4" key="1">
    <citation type="submission" date="2021-06" db="EMBL/GenBank/DDBJ databases">
        <title>Caerostris extrusa draft genome.</title>
        <authorList>
            <person name="Kono N."/>
            <person name="Arakawa K."/>
        </authorList>
    </citation>
    <scope>NUCLEOTIDE SEQUENCE [LARGE SCALE GENOMIC DNA]</scope>
</reference>
<name>A0AAV4Y8P6_CAEEX</name>